<accession>A0A3A6TT19</accession>
<evidence type="ECO:0000313" key="3">
    <source>
        <dbReference type="Proteomes" id="UP000273022"/>
    </source>
</evidence>
<dbReference type="PROSITE" id="PS50011">
    <property type="entry name" value="PROTEIN_KINASE_DOM"/>
    <property type="match status" value="1"/>
</dbReference>
<name>A0A3A6TT19_9GAMM</name>
<dbReference type="AlphaFoldDB" id="A0A3A6TT19"/>
<dbReference type="Proteomes" id="UP000273022">
    <property type="component" value="Unassembled WGS sequence"/>
</dbReference>
<keyword evidence="3" id="KW-1185">Reference proteome</keyword>
<protein>
    <submittedName>
        <fullName evidence="2">Protein kinase</fullName>
    </submittedName>
</protein>
<dbReference type="GO" id="GO:0004672">
    <property type="term" value="F:protein kinase activity"/>
    <property type="evidence" value="ECO:0007669"/>
    <property type="project" value="InterPro"/>
</dbReference>
<proteinExistence type="predicted"/>
<feature type="domain" description="Protein kinase" evidence="1">
    <location>
        <begin position="1"/>
        <end position="197"/>
    </location>
</feature>
<dbReference type="EMBL" id="QYYH01000059">
    <property type="protein sequence ID" value="RJY14897.1"/>
    <property type="molecule type" value="Genomic_DNA"/>
</dbReference>
<dbReference type="GO" id="GO:0005524">
    <property type="term" value="F:ATP binding"/>
    <property type="evidence" value="ECO:0007669"/>
    <property type="project" value="InterPro"/>
</dbReference>
<keyword evidence="2" id="KW-0418">Kinase</keyword>
<dbReference type="OrthoDB" id="9801841at2"/>
<dbReference type="InterPro" id="IPR000719">
    <property type="entry name" value="Prot_kinase_dom"/>
</dbReference>
<comment type="caution">
    <text evidence="2">The sequence shown here is derived from an EMBL/GenBank/DDBJ whole genome shotgun (WGS) entry which is preliminary data.</text>
</comment>
<keyword evidence="2" id="KW-0808">Transferase</keyword>
<evidence type="ECO:0000259" key="1">
    <source>
        <dbReference type="PROSITE" id="PS50011"/>
    </source>
</evidence>
<sequence>MLEVTNKTVETIFNGSAVYIKRYPSLLALVKDWTAAQSCRGQGIQKVLGRNDERLEIHYEYEPSAIPMNCFALNQIGLFLDILPLIIKTIRHCHTKGWVHGDIKPSNILYLPKTHTVRLIDFGAFERIGRDRRQFEQWQLTPCFASENQLKGLGIVEPNDDWYSLLKLIDQVVEIETDEDNLEQIKRQVSFIKAMKS</sequence>
<dbReference type="InterPro" id="IPR011009">
    <property type="entry name" value="Kinase-like_dom_sf"/>
</dbReference>
<organism evidence="2 3">
    <name type="scientific">Parashewanella spongiae</name>
    <dbReference type="NCBI Taxonomy" id="342950"/>
    <lineage>
        <taxon>Bacteria</taxon>
        <taxon>Pseudomonadati</taxon>
        <taxon>Pseudomonadota</taxon>
        <taxon>Gammaproteobacteria</taxon>
        <taxon>Alteromonadales</taxon>
        <taxon>Shewanellaceae</taxon>
        <taxon>Parashewanella</taxon>
    </lineage>
</organism>
<reference evidence="2 3" key="1">
    <citation type="submission" date="2018-09" db="EMBL/GenBank/DDBJ databases">
        <title>Phylogeny of the Shewanellaceae, and recommendation for two new genera, Pseudoshewanella and Parashewanella.</title>
        <authorList>
            <person name="Wang G."/>
        </authorList>
    </citation>
    <scope>NUCLEOTIDE SEQUENCE [LARGE SCALE GENOMIC DNA]</scope>
    <source>
        <strain evidence="2 3">KCTC 22492</strain>
    </source>
</reference>
<dbReference type="Pfam" id="PF00069">
    <property type="entry name" value="Pkinase"/>
    <property type="match status" value="1"/>
</dbReference>
<evidence type="ECO:0000313" key="2">
    <source>
        <dbReference type="EMBL" id="RJY14897.1"/>
    </source>
</evidence>
<dbReference type="SUPFAM" id="SSF56112">
    <property type="entry name" value="Protein kinase-like (PK-like)"/>
    <property type="match status" value="1"/>
</dbReference>
<dbReference type="RefSeq" id="WP_121853620.1">
    <property type="nucleotide sequence ID" value="NZ_CP037952.1"/>
</dbReference>
<dbReference type="Gene3D" id="1.10.510.10">
    <property type="entry name" value="Transferase(Phosphotransferase) domain 1"/>
    <property type="match status" value="1"/>
</dbReference>
<gene>
    <name evidence="2" type="ORF">D5R81_10645</name>
</gene>